<dbReference type="EMBL" id="LN899824">
    <property type="protein sequence ID" value="CUV28109.1"/>
    <property type="molecule type" value="Genomic_DNA"/>
</dbReference>
<evidence type="ECO:0000313" key="9">
    <source>
        <dbReference type="EMBL" id="UZF14704.1"/>
    </source>
</evidence>
<name>A0A0S4U563_RALSL</name>
<evidence type="ECO:0000256" key="2">
    <source>
        <dbReference type="RuleBase" id="RU003616"/>
    </source>
</evidence>
<gene>
    <name evidence="9" type="ORF">LH706_17150</name>
    <name evidence="5" type="ORF">PSS4_v1_300007</name>
    <name evidence="4" type="ORF">RSP824_16200</name>
    <name evidence="6" type="ORF">RUN1985_v1_170029</name>
    <name evidence="8" type="ORF">RUN215_v1_90071</name>
    <name evidence="7" type="ORF">TO10_v1_1030039</name>
</gene>
<evidence type="ECO:0000256" key="1">
    <source>
        <dbReference type="PROSITE-ProRule" id="PRU00285"/>
    </source>
</evidence>
<accession>A0A0S4U563</accession>
<dbReference type="PROSITE" id="PS01031">
    <property type="entry name" value="SHSP"/>
    <property type="match status" value="1"/>
</dbReference>
<organism evidence="5">
    <name type="scientific">Ralstonia solanacearum</name>
    <name type="common">Pseudomonas solanacearum</name>
    <dbReference type="NCBI Taxonomy" id="305"/>
    <lineage>
        <taxon>Bacteria</taxon>
        <taxon>Pseudomonadati</taxon>
        <taxon>Pseudomonadota</taxon>
        <taxon>Betaproteobacteria</taxon>
        <taxon>Burkholderiales</taxon>
        <taxon>Burkholderiaceae</taxon>
        <taxon>Ralstonia</taxon>
        <taxon>Ralstonia solanacearum species complex</taxon>
    </lineage>
</organism>
<dbReference type="Proteomes" id="UP000262427">
    <property type="component" value="Chromosome CM"/>
</dbReference>
<reference evidence="4" key="2">
    <citation type="submission" date="2018-01" db="EMBL/GenBank/DDBJ databases">
        <title>Ralstonia pseudosolanacearum P824 infects blueberry.</title>
        <authorList>
            <person name="Bocsanczy A.M."/>
            <person name="Norman D.J."/>
        </authorList>
    </citation>
    <scope>NUCLEOTIDE SEQUENCE</scope>
    <source>
        <strain evidence="4">P824</strain>
    </source>
</reference>
<dbReference type="Gene3D" id="2.60.40.790">
    <property type="match status" value="1"/>
</dbReference>
<evidence type="ECO:0000313" key="8">
    <source>
        <dbReference type="EMBL" id="CUV53178.1"/>
    </source>
</evidence>
<dbReference type="EMBL" id="LN899821">
    <property type="protein sequence ID" value="CUV17389.1"/>
    <property type="molecule type" value="Genomic_DNA"/>
</dbReference>
<evidence type="ECO:0000313" key="5">
    <source>
        <dbReference type="EMBL" id="CUV17389.1"/>
    </source>
</evidence>
<dbReference type="EMBL" id="LN899827">
    <property type="protein sequence ID" value="CUV47575.1"/>
    <property type="molecule type" value="Genomic_DNA"/>
</dbReference>
<sequence length="140" mass="15719">MSQLRRYDPFAIEPAGDIFQGLLRSFRGGMDSALPFKVDVTESDTAYSVVAEIPGAKKEDIDVTVDRGTVMISAKVERQSEKKEGERVIRSERYSGSMQRMFTLEAGVDENKVEATYESGLLRVTLPKKEVSPQQRITIR</sequence>
<dbReference type="CDD" id="cd06471">
    <property type="entry name" value="ACD_LpsHSP_like"/>
    <property type="match status" value="1"/>
</dbReference>
<evidence type="ECO:0000313" key="7">
    <source>
        <dbReference type="EMBL" id="CUV47575.1"/>
    </source>
</evidence>
<feature type="domain" description="SHSP" evidence="3">
    <location>
        <begin position="27"/>
        <end position="140"/>
    </location>
</feature>
<evidence type="ECO:0000313" key="10">
    <source>
        <dbReference type="Proteomes" id="UP000262427"/>
    </source>
</evidence>
<dbReference type="SUPFAM" id="SSF49764">
    <property type="entry name" value="HSP20-like chaperones"/>
    <property type="match status" value="1"/>
</dbReference>
<comment type="similarity">
    <text evidence="1 2">Belongs to the small heat shock protein (HSP20) family.</text>
</comment>
<dbReference type="PANTHER" id="PTHR11527">
    <property type="entry name" value="HEAT-SHOCK PROTEIN 20 FAMILY MEMBER"/>
    <property type="match status" value="1"/>
</dbReference>
<dbReference type="AlphaFoldDB" id="A0A0S4U563"/>
<dbReference type="EMBL" id="CP025741">
    <property type="protein sequence ID" value="AYA47885.1"/>
    <property type="molecule type" value="Genomic_DNA"/>
</dbReference>
<keyword evidence="5" id="KW-0346">Stress response</keyword>
<protein>
    <submittedName>
        <fullName evidence="4">Heat shock chaperone IbpB</fullName>
    </submittedName>
    <submittedName>
        <fullName evidence="9">Hsp20/alpha crystallin family protein</fullName>
    </submittedName>
    <submittedName>
        <fullName evidence="5">Small HEAT shock protein</fullName>
    </submittedName>
</protein>
<dbReference type="InterPro" id="IPR008978">
    <property type="entry name" value="HSP20-like_chaperone"/>
</dbReference>
<dbReference type="EMBL" id="CP085043">
    <property type="protein sequence ID" value="UZF14704.1"/>
    <property type="molecule type" value="Genomic_DNA"/>
</dbReference>
<dbReference type="Pfam" id="PF00011">
    <property type="entry name" value="HSP20"/>
    <property type="match status" value="1"/>
</dbReference>
<evidence type="ECO:0000259" key="3">
    <source>
        <dbReference type="PROSITE" id="PS01031"/>
    </source>
</evidence>
<dbReference type="EMBL" id="LN899820">
    <property type="protein sequence ID" value="CUV53178.1"/>
    <property type="molecule type" value="Genomic_DNA"/>
</dbReference>
<dbReference type="PATRIC" id="fig|305.107.peg.16"/>
<proteinExistence type="inferred from homology"/>
<dbReference type="InterPro" id="IPR002068">
    <property type="entry name" value="A-crystallin/Hsp20_dom"/>
</dbReference>
<evidence type="ECO:0000313" key="6">
    <source>
        <dbReference type="EMBL" id="CUV28109.1"/>
    </source>
</evidence>
<dbReference type="InterPro" id="IPR031107">
    <property type="entry name" value="Small_HSP"/>
</dbReference>
<reference evidence="10" key="3">
    <citation type="submission" date="2018-01" db="EMBL/GenBank/DDBJ databases">
        <title>Raltonia solanacearum P824 infects blueberry.</title>
        <authorList>
            <person name="Bocsanczy A.M."/>
            <person name="Norman D.J."/>
        </authorList>
    </citation>
    <scope>NUCLEOTIDE SEQUENCE [LARGE SCALE GENOMIC DNA]</scope>
    <source>
        <strain evidence="10">P824</strain>
    </source>
</reference>
<reference evidence="9" key="4">
    <citation type="submission" date="2021-10" db="EMBL/GenBank/DDBJ databases">
        <title>Complete genome sequences of five Ralstonia solancearum strains isolated from sunflower.</title>
        <authorList>
            <person name="She X."/>
            <person name="He Z."/>
        </authorList>
    </citation>
    <scope>NUCLEOTIDE SEQUENCE</scope>
    <source>
        <strain evidence="9">RS638</strain>
    </source>
</reference>
<evidence type="ECO:0000313" key="4">
    <source>
        <dbReference type="EMBL" id="AYA47885.1"/>
    </source>
</evidence>
<reference evidence="5" key="1">
    <citation type="submission" date="2015-10" db="EMBL/GenBank/DDBJ databases">
        <authorList>
            <person name="Gilbert D.G."/>
        </authorList>
    </citation>
    <scope>NUCLEOTIDE SEQUENCE</scope>
    <source>
        <strain evidence="5">Phyl III-seqv23</strain>
    </source>
</reference>